<dbReference type="Proteomes" id="UP000193411">
    <property type="component" value="Unassembled WGS sequence"/>
</dbReference>
<accession>A0A1Y2HDB6</accession>
<name>A0A1Y2HDB6_9FUNG</name>
<dbReference type="EMBL" id="MCFL01000056">
    <property type="protein sequence ID" value="ORZ31693.1"/>
    <property type="molecule type" value="Genomic_DNA"/>
</dbReference>
<gene>
    <name evidence="1" type="ORF">BCR44DRAFT_344941</name>
</gene>
<evidence type="ECO:0000313" key="2">
    <source>
        <dbReference type="Proteomes" id="UP000193411"/>
    </source>
</evidence>
<protein>
    <submittedName>
        <fullName evidence="1">Uncharacterized protein</fullName>
    </submittedName>
</protein>
<reference evidence="1 2" key="1">
    <citation type="submission" date="2016-07" db="EMBL/GenBank/DDBJ databases">
        <title>Pervasive Adenine N6-methylation of Active Genes in Fungi.</title>
        <authorList>
            <consortium name="DOE Joint Genome Institute"/>
            <person name="Mondo S.J."/>
            <person name="Dannebaum R.O."/>
            <person name="Kuo R.C."/>
            <person name="Labutti K."/>
            <person name="Haridas S."/>
            <person name="Kuo A."/>
            <person name="Salamov A."/>
            <person name="Ahrendt S.R."/>
            <person name="Lipzen A."/>
            <person name="Sullivan W."/>
            <person name="Andreopoulos W.B."/>
            <person name="Clum A."/>
            <person name="Lindquist E."/>
            <person name="Daum C."/>
            <person name="Ramamoorthy G.K."/>
            <person name="Gryganskyi A."/>
            <person name="Culley D."/>
            <person name="Magnuson J.K."/>
            <person name="James T.Y."/>
            <person name="O'Malley M.A."/>
            <person name="Stajich J.E."/>
            <person name="Spatafora J.W."/>
            <person name="Visel A."/>
            <person name="Grigoriev I.V."/>
        </authorList>
    </citation>
    <scope>NUCLEOTIDE SEQUENCE [LARGE SCALE GENOMIC DNA]</scope>
    <source>
        <strain evidence="1 2">PL171</strain>
    </source>
</reference>
<proteinExistence type="predicted"/>
<sequence>MIKSRRQVPGCTRPCTKGGLNKSAHQVWLVDCHFLCRGHVTFCCLFGGLPLFFMHLPTTLYLAFAAPLHRLPVSQRSILCPYTSMFSWFLFTACEPFNFRSFCSPSSLSLSIAASQLLETMGPMQTGDIIQQSNQFPMTVNMYAGEGTYEGA</sequence>
<keyword evidence="2" id="KW-1185">Reference proteome</keyword>
<dbReference type="AlphaFoldDB" id="A0A1Y2HDB6"/>
<comment type="caution">
    <text evidence="1">The sequence shown here is derived from an EMBL/GenBank/DDBJ whole genome shotgun (WGS) entry which is preliminary data.</text>
</comment>
<evidence type="ECO:0000313" key="1">
    <source>
        <dbReference type="EMBL" id="ORZ31693.1"/>
    </source>
</evidence>
<organism evidence="1 2">
    <name type="scientific">Catenaria anguillulae PL171</name>
    <dbReference type="NCBI Taxonomy" id="765915"/>
    <lineage>
        <taxon>Eukaryota</taxon>
        <taxon>Fungi</taxon>
        <taxon>Fungi incertae sedis</taxon>
        <taxon>Blastocladiomycota</taxon>
        <taxon>Blastocladiomycetes</taxon>
        <taxon>Blastocladiales</taxon>
        <taxon>Catenariaceae</taxon>
        <taxon>Catenaria</taxon>
    </lineage>
</organism>